<dbReference type="Proteomes" id="UP001140217">
    <property type="component" value="Unassembled WGS sequence"/>
</dbReference>
<evidence type="ECO:0000313" key="3">
    <source>
        <dbReference type="EMBL" id="KAJ2785516.1"/>
    </source>
</evidence>
<evidence type="ECO:0000256" key="1">
    <source>
        <dbReference type="SAM" id="MobiDB-lite"/>
    </source>
</evidence>
<sequence>MPTFTVVPASGRPVTVRPQPSDTLQSVVAAACAQIPNAASPEAYALQYNGKTLSLSLAVRLANLPQGARLALHPAAGAARGGQRAPPPAAPVKVALQIVGSGRVIDEFAPSATLWAVLTAAEARSSGTLNLTARYGAAEQPAAAAAAAPARRGMAALARGLCAGAAGPGRQPSPAGRSLASASPGPASPGDVVYKQPVLLLLNKEFAGYDQLQSTTLRSLGLAGESVVARLSFRDAPISAAGPPSDPAMPLPAPEAAAAAAPPAPGAAAAPASARQVRVFEPPAPTAAAPEPRLAQPVGVDPDEAKILVSAQMARQAASERGFKSRLDDEAQAQRRSEQYQAEHPKTTIRFRFPDQVQVRATFLSSDRVAELYTFAASILADPRLLAGLVLQPPVQDLAGAKEQSLFAAKLAPAAVVHVRLAGDPATRPSTLVLLRPSVGALSEPLQVPAVTGGGDGASEGDGAANPGPIPAASASNDPPLPQNGAPRAPAPAPAPPAASRAPAQGAGPRMPKWFTAGQRRH</sequence>
<dbReference type="GO" id="GO:0012506">
    <property type="term" value="C:vesicle membrane"/>
    <property type="evidence" value="ECO:0007669"/>
    <property type="project" value="TreeGrafter"/>
</dbReference>
<reference evidence="3" key="1">
    <citation type="submission" date="2022-07" db="EMBL/GenBank/DDBJ databases">
        <title>Phylogenomic reconstructions and comparative analyses of Kickxellomycotina fungi.</title>
        <authorList>
            <person name="Reynolds N.K."/>
            <person name="Stajich J.E."/>
            <person name="Barry K."/>
            <person name="Grigoriev I.V."/>
            <person name="Crous P."/>
            <person name="Smith M.E."/>
        </authorList>
    </citation>
    <scope>NUCLEOTIDE SEQUENCE</scope>
    <source>
        <strain evidence="3">NBRC 105414</strain>
    </source>
</reference>
<dbReference type="GO" id="GO:0005634">
    <property type="term" value="C:nucleus"/>
    <property type="evidence" value="ECO:0007669"/>
    <property type="project" value="TreeGrafter"/>
</dbReference>
<organism evidence="3 4">
    <name type="scientific">Coemansia javaensis</name>
    <dbReference type="NCBI Taxonomy" id="2761396"/>
    <lineage>
        <taxon>Eukaryota</taxon>
        <taxon>Fungi</taxon>
        <taxon>Fungi incertae sedis</taxon>
        <taxon>Zoopagomycota</taxon>
        <taxon>Kickxellomycotina</taxon>
        <taxon>Kickxellomycetes</taxon>
        <taxon>Kickxellales</taxon>
        <taxon>Kickxellaceae</taxon>
        <taxon>Coemansia</taxon>
    </lineage>
</organism>
<feature type="region of interest" description="Disordered" evidence="1">
    <location>
        <begin position="319"/>
        <end position="342"/>
    </location>
</feature>
<dbReference type="PANTHER" id="PTHR46467:SF1">
    <property type="entry name" value="TETHER CONTAINING UBX DOMAIN FOR GLUT4"/>
    <property type="match status" value="1"/>
</dbReference>
<dbReference type="InterPro" id="IPR021569">
    <property type="entry name" value="TUG-UBL1"/>
</dbReference>
<feature type="region of interest" description="Disordered" evidence="1">
    <location>
        <begin position="239"/>
        <end position="275"/>
    </location>
</feature>
<dbReference type="GO" id="GO:0006886">
    <property type="term" value="P:intracellular protein transport"/>
    <property type="evidence" value="ECO:0007669"/>
    <property type="project" value="TreeGrafter"/>
</dbReference>
<feature type="compositionally biased region" description="Low complexity" evidence="1">
    <location>
        <begin position="254"/>
        <end position="274"/>
    </location>
</feature>
<evidence type="ECO:0000259" key="2">
    <source>
        <dbReference type="Pfam" id="PF11470"/>
    </source>
</evidence>
<feature type="region of interest" description="Disordered" evidence="1">
    <location>
        <begin position="447"/>
        <end position="522"/>
    </location>
</feature>
<feature type="region of interest" description="Disordered" evidence="1">
    <location>
        <begin position="165"/>
        <end position="188"/>
    </location>
</feature>
<proteinExistence type="predicted"/>
<dbReference type="SUPFAM" id="SSF54236">
    <property type="entry name" value="Ubiquitin-like"/>
    <property type="match status" value="2"/>
</dbReference>
<feature type="compositionally biased region" description="Basic and acidic residues" evidence="1">
    <location>
        <begin position="321"/>
        <end position="342"/>
    </location>
</feature>
<feature type="compositionally biased region" description="Pro residues" evidence="1">
    <location>
        <begin position="244"/>
        <end position="253"/>
    </location>
</feature>
<protein>
    <recommendedName>
        <fullName evidence="2">TUG ubiquitin-like domain-containing protein</fullName>
    </recommendedName>
</protein>
<gene>
    <name evidence="3" type="ORF">H4R18_000461</name>
</gene>
<dbReference type="InterPro" id="IPR029071">
    <property type="entry name" value="Ubiquitin-like_domsf"/>
</dbReference>
<dbReference type="Gene3D" id="3.10.20.90">
    <property type="entry name" value="Phosphatidylinositol 3-kinase Catalytic Subunit, Chain A, domain 1"/>
    <property type="match status" value="2"/>
</dbReference>
<dbReference type="OrthoDB" id="440781at2759"/>
<name>A0A9W8HPF1_9FUNG</name>
<dbReference type="AlphaFoldDB" id="A0A9W8HPF1"/>
<dbReference type="GO" id="GO:0005737">
    <property type="term" value="C:cytoplasm"/>
    <property type="evidence" value="ECO:0007669"/>
    <property type="project" value="TreeGrafter"/>
</dbReference>
<dbReference type="Pfam" id="PF11470">
    <property type="entry name" value="TUG-UBL1"/>
    <property type="match status" value="1"/>
</dbReference>
<comment type="caution">
    <text evidence="3">The sequence shown here is derived from an EMBL/GenBank/DDBJ whole genome shotgun (WGS) entry which is preliminary data.</text>
</comment>
<keyword evidence="4" id="KW-1185">Reference proteome</keyword>
<accession>A0A9W8HPF1</accession>
<evidence type="ECO:0000313" key="4">
    <source>
        <dbReference type="Proteomes" id="UP001140217"/>
    </source>
</evidence>
<dbReference type="PANTHER" id="PTHR46467">
    <property type="entry name" value="TETHER CONTAINING UBX DOMAIN FOR GLUT4"/>
    <property type="match status" value="1"/>
</dbReference>
<feature type="compositionally biased region" description="Low complexity" evidence="1">
    <location>
        <begin position="498"/>
        <end position="510"/>
    </location>
</feature>
<feature type="domain" description="TUG ubiquitin-like" evidence="2">
    <location>
        <begin position="10"/>
        <end position="72"/>
    </location>
</feature>
<dbReference type="EMBL" id="JANBUL010000010">
    <property type="protein sequence ID" value="KAJ2785516.1"/>
    <property type="molecule type" value="Genomic_DNA"/>
</dbReference>